<dbReference type="InterPro" id="IPR002611">
    <property type="entry name" value="IstB_ATP-bd"/>
</dbReference>
<protein>
    <recommendedName>
        <fullName evidence="2">IstB-like ATP-binding domain-containing protein</fullName>
    </recommendedName>
</protein>
<organism evidence="3 4">
    <name type="scientific">Streptomyces brasiliensis</name>
    <dbReference type="NCBI Taxonomy" id="1954"/>
    <lineage>
        <taxon>Bacteria</taxon>
        <taxon>Bacillati</taxon>
        <taxon>Actinomycetota</taxon>
        <taxon>Actinomycetes</taxon>
        <taxon>Kitasatosporales</taxon>
        <taxon>Streptomycetaceae</taxon>
        <taxon>Streptomyces</taxon>
    </lineage>
</organism>
<dbReference type="GO" id="GO:0005524">
    <property type="term" value="F:ATP binding"/>
    <property type="evidence" value="ECO:0007669"/>
    <property type="project" value="InterPro"/>
</dbReference>
<dbReference type="SUPFAM" id="SSF52540">
    <property type="entry name" value="P-loop containing nucleoside triphosphate hydrolases"/>
    <property type="match status" value="1"/>
</dbReference>
<evidence type="ECO:0000313" key="4">
    <source>
        <dbReference type="Proteomes" id="UP000657574"/>
    </source>
</evidence>
<dbReference type="EMBL" id="BMQA01000076">
    <property type="protein sequence ID" value="GGJ63611.1"/>
    <property type="molecule type" value="Genomic_DNA"/>
</dbReference>
<feature type="compositionally biased region" description="Low complexity" evidence="1">
    <location>
        <begin position="76"/>
        <end position="87"/>
    </location>
</feature>
<evidence type="ECO:0000259" key="2">
    <source>
        <dbReference type="Pfam" id="PF01695"/>
    </source>
</evidence>
<reference evidence="3" key="1">
    <citation type="journal article" date="2014" name="Int. J. Syst. Evol. Microbiol.">
        <title>Complete genome sequence of Corynebacterium casei LMG S-19264T (=DSM 44701T), isolated from a smear-ripened cheese.</title>
        <authorList>
            <consortium name="US DOE Joint Genome Institute (JGI-PGF)"/>
            <person name="Walter F."/>
            <person name="Albersmeier A."/>
            <person name="Kalinowski J."/>
            <person name="Ruckert C."/>
        </authorList>
    </citation>
    <scope>NUCLEOTIDE SEQUENCE</scope>
    <source>
        <strain evidence="3">JCM 3086</strain>
    </source>
</reference>
<evidence type="ECO:0000256" key="1">
    <source>
        <dbReference type="SAM" id="MobiDB-lite"/>
    </source>
</evidence>
<reference evidence="3" key="2">
    <citation type="submission" date="2020-09" db="EMBL/GenBank/DDBJ databases">
        <authorList>
            <person name="Sun Q."/>
            <person name="Ohkuma M."/>
        </authorList>
    </citation>
    <scope>NUCLEOTIDE SEQUENCE</scope>
    <source>
        <strain evidence="3">JCM 3086</strain>
    </source>
</reference>
<gene>
    <name evidence="3" type="ORF">GCM10010121_087750</name>
</gene>
<sequence>MTYKQFLLGLLQLERDDRELRRGQRLIQAARFPRPKRFEDFRFENPHVVTEAIGELKNPAWVQEGRPLVLIGDSGTGKTCCSGSGRSPRPACPSVSASPSHRLAG</sequence>
<proteinExistence type="predicted"/>
<accession>A0A917P6D1</accession>
<dbReference type="RefSeq" id="WP_189316902.1">
    <property type="nucleotide sequence ID" value="NZ_BMQA01000076.1"/>
</dbReference>
<feature type="domain" description="IstB-like ATP-binding" evidence="2">
    <location>
        <begin position="1"/>
        <end position="80"/>
    </location>
</feature>
<dbReference type="Pfam" id="PF01695">
    <property type="entry name" value="IstB_IS21"/>
    <property type="match status" value="1"/>
</dbReference>
<evidence type="ECO:0000313" key="3">
    <source>
        <dbReference type="EMBL" id="GGJ63611.1"/>
    </source>
</evidence>
<keyword evidence="4" id="KW-1185">Reference proteome</keyword>
<name>A0A917P6D1_9ACTN</name>
<dbReference type="InterPro" id="IPR027417">
    <property type="entry name" value="P-loop_NTPase"/>
</dbReference>
<dbReference type="Proteomes" id="UP000657574">
    <property type="component" value="Unassembled WGS sequence"/>
</dbReference>
<comment type="caution">
    <text evidence="3">The sequence shown here is derived from an EMBL/GenBank/DDBJ whole genome shotgun (WGS) entry which is preliminary data.</text>
</comment>
<dbReference type="AlphaFoldDB" id="A0A917P6D1"/>
<feature type="region of interest" description="Disordered" evidence="1">
    <location>
        <begin position="75"/>
        <end position="105"/>
    </location>
</feature>